<dbReference type="Gene3D" id="3.30.2090.10">
    <property type="entry name" value="Multidrug efflux transporter AcrB TolC docking domain, DN and DC subdomains"/>
    <property type="match status" value="1"/>
</dbReference>
<name>T0ZWZ1_9ZZZZ</name>
<dbReference type="AlphaFoldDB" id="T0ZWZ1"/>
<dbReference type="InterPro" id="IPR027463">
    <property type="entry name" value="AcrB_DN_DC_subdom"/>
</dbReference>
<accession>T0ZWZ1</accession>
<sequence>QLMSDMIGDLVGRPQPVVIDLTAQNPALLPAVALRVAAAIAKVRDIQPTSVDSGLVPAGDALEIHVKRAAAAMEGVTAQEVASQLHHYLYGSVVTRYL</sequence>
<reference evidence="1" key="2">
    <citation type="journal article" date="2014" name="ISME J.">
        <title>Microbial stratification in low pH oxic and suboxic macroscopic growths along an acid mine drainage.</title>
        <authorList>
            <person name="Mendez-Garcia C."/>
            <person name="Mesa V."/>
            <person name="Sprenger R.R."/>
            <person name="Richter M."/>
            <person name="Diez M.S."/>
            <person name="Solano J."/>
            <person name="Bargiela R."/>
            <person name="Golyshina O.V."/>
            <person name="Manteca A."/>
            <person name="Ramos J.L."/>
            <person name="Gallego J.R."/>
            <person name="Llorente I."/>
            <person name="Martins Dos Santos V.A."/>
            <person name="Jensen O.N."/>
            <person name="Pelaez A.I."/>
            <person name="Sanchez J."/>
            <person name="Ferrer M."/>
        </authorList>
    </citation>
    <scope>NUCLEOTIDE SEQUENCE</scope>
</reference>
<evidence type="ECO:0000313" key="1">
    <source>
        <dbReference type="EMBL" id="EQD52736.1"/>
    </source>
</evidence>
<feature type="non-terminal residue" evidence="1">
    <location>
        <position position="1"/>
    </location>
</feature>
<proteinExistence type="predicted"/>
<reference evidence="1" key="1">
    <citation type="submission" date="2013-08" db="EMBL/GenBank/DDBJ databases">
        <authorList>
            <person name="Mendez C."/>
            <person name="Richter M."/>
            <person name="Ferrer M."/>
            <person name="Sanchez J."/>
        </authorList>
    </citation>
    <scope>NUCLEOTIDE SEQUENCE</scope>
</reference>
<feature type="non-terminal residue" evidence="1">
    <location>
        <position position="98"/>
    </location>
</feature>
<protein>
    <submittedName>
        <fullName evidence="1">Uncharacterized protein</fullName>
    </submittedName>
</protein>
<dbReference type="EMBL" id="AUZX01009170">
    <property type="protein sequence ID" value="EQD52736.1"/>
    <property type="molecule type" value="Genomic_DNA"/>
</dbReference>
<dbReference type="Gene3D" id="3.30.70.1440">
    <property type="entry name" value="Multidrug efflux transporter AcrB pore domain"/>
    <property type="match status" value="1"/>
</dbReference>
<gene>
    <name evidence="1" type="ORF">B1A_12605</name>
</gene>
<organism evidence="1">
    <name type="scientific">mine drainage metagenome</name>
    <dbReference type="NCBI Taxonomy" id="410659"/>
    <lineage>
        <taxon>unclassified sequences</taxon>
        <taxon>metagenomes</taxon>
        <taxon>ecological metagenomes</taxon>
    </lineage>
</organism>
<comment type="caution">
    <text evidence="1">The sequence shown here is derived from an EMBL/GenBank/DDBJ whole genome shotgun (WGS) entry which is preliminary data.</text>
</comment>